<evidence type="ECO:0000313" key="2">
    <source>
        <dbReference type="EMBL" id="GGZ10717.1"/>
    </source>
</evidence>
<evidence type="ECO:0000256" key="1">
    <source>
        <dbReference type="SAM" id="Phobius"/>
    </source>
</evidence>
<feature type="transmembrane region" description="Helical" evidence="1">
    <location>
        <begin position="6"/>
        <end position="22"/>
    </location>
</feature>
<keyword evidence="1" id="KW-0472">Membrane</keyword>
<name>A0A4P7BGQ5_9BURK</name>
<keyword evidence="1" id="KW-0812">Transmembrane</keyword>
<dbReference type="NCBIfam" id="TIGR02226">
    <property type="entry name" value="two_anch"/>
    <property type="match status" value="1"/>
</dbReference>
<reference evidence="2" key="1">
    <citation type="journal article" date="2014" name="Int. J. Syst. Evol. Microbiol.">
        <title>Complete genome sequence of Corynebacterium casei LMG S-19264T (=DSM 44701T), isolated from a smear-ripened cheese.</title>
        <authorList>
            <consortium name="US DOE Joint Genome Institute (JGI-PGF)"/>
            <person name="Walter F."/>
            <person name="Albersmeier A."/>
            <person name="Kalinowski J."/>
            <person name="Ruckert C."/>
        </authorList>
    </citation>
    <scope>NUCLEOTIDE SEQUENCE</scope>
    <source>
        <strain evidence="2">KCTC 12344</strain>
    </source>
</reference>
<gene>
    <name evidence="3" type="ORF">E1742_18315</name>
    <name evidence="2" type="ORF">GCM10007388_50200</name>
</gene>
<dbReference type="Proteomes" id="UP000619512">
    <property type="component" value="Unassembled WGS sequence"/>
</dbReference>
<accession>A0A4P7BGQ5</accession>
<dbReference type="Proteomes" id="UP000294359">
    <property type="component" value="Chromosome"/>
</dbReference>
<dbReference type="AlphaFoldDB" id="A0A4P7BGQ5"/>
<proteinExistence type="predicted"/>
<evidence type="ECO:0000313" key="3">
    <source>
        <dbReference type="EMBL" id="QBQ37914.1"/>
    </source>
</evidence>
<feature type="transmembrane region" description="Helical" evidence="1">
    <location>
        <begin position="56"/>
        <end position="80"/>
    </location>
</feature>
<protein>
    <recommendedName>
        <fullName evidence="6">Aerotolerance regulator N-terminal domain-containing protein</fullName>
    </recommendedName>
</protein>
<dbReference type="InterPro" id="IPR011933">
    <property type="entry name" value="Double_TM_dom"/>
</dbReference>
<reference evidence="3 4" key="2">
    <citation type="submission" date="2019-03" db="EMBL/GenBank/DDBJ databases">
        <title>Draft Genome Sequences of Six Type Strains of the Genus Massilia.</title>
        <authorList>
            <person name="Miess H."/>
            <person name="Frediansyhah A."/>
            <person name="Gross H."/>
        </authorList>
    </citation>
    <scope>NUCLEOTIDE SEQUENCE [LARGE SCALE GENOMIC DNA]</scope>
    <source>
        <strain evidence="3 4">DSM 17505</strain>
    </source>
</reference>
<reference evidence="2" key="3">
    <citation type="submission" date="2022-12" db="EMBL/GenBank/DDBJ databases">
        <authorList>
            <person name="Sun Q."/>
            <person name="Kim S."/>
        </authorList>
    </citation>
    <scope>NUCLEOTIDE SEQUENCE</scope>
    <source>
        <strain evidence="2">KCTC 12344</strain>
    </source>
</reference>
<sequence>MTSLQPWWWAALPVLLLPLWWHRQKRQRTAAELLATARFLPSSAPQQRRIWRWTDVLLLIVRLALLVALIAWLAVTVFPWRGNTVLVATGLDPAWVERQIASARMQDATRIALPPRVLDWLHRNEHAWRDDARILVLARSGDVPMPAHPPQFDRGITFRLAPAAPPPPRVHHVVLATEDARWQALFAAFGAAGERYEIATAPTAQTELIVWDRPGAPPAGWKAPHWWRSGGIGKQVRAAGLQLTYADTPQGRNWSGMPWPPASAADAASLHEAWQALAVAPLPYPLPALETTPAHASSAAADGTRAPWWPWLLLGLFILERLLAHARRT</sequence>
<keyword evidence="1" id="KW-1133">Transmembrane helix</keyword>
<dbReference type="EMBL" id="BMWW01000015">
    <property type="protein sequence ID" value="GGZ10717.1"/>
    <property type="molecule type" value="Genomic_DNA"/>
</dbReference>
<organism evidence="2 5">
    <name type="scientific">Pseudoduganella plicata</name>
    <dbReference type="NCBI Taxonomy" id="321984"/>
    <lineage>
        <taxon>Bacteria</taxon>
        <taxon>Pseudomonadati</taxon>
        <taxon>Pseudomonadota</taxon>
        <taxon>Betaproteobacteria</taxon>
        <taxon>Burkholderiales</taxon>
        <taxon>Oxalobacteraceae</taxon>
        <taxon>Telluria group</taxon>
        <taxon>Pseudoduganella</taxon>
    </lineage>
</organism>
<keyword evidence="4" id="KW-1185">Reference proteome</keyword>
<dbReference type="OrthoDB" id="8771938at2"/>
<dbReference type="RefSeq" id="WP_134386460.1">
    <property type="nucleotide sequence ID" value="NZ_BMWW01000015.1"/>
</dbReference>
<evidence type="ECO:0000313" key="4">
    <source>
        <dbReference type="Proteomes" id="UP000294359"/>
    </source>
</evidence>
<evidence type="ECO:0000313" key="5">
    <source>
        <dbReference type="Proteomes" id="UP000619512"/>
    </source>
</evidence>
<dbReference type="EMBL" id="CP038026">
    <property type="protein sequence ID" value="QBQ37914.1"/>
    <property type="molecule type" value="Genomic_DNA"/>
</dbReference>
<evidence type="ECO:0008006" key="6">
    <source>
        <dbReference type="Google" id="ProtNLM"/>
    </source>
</evidence>